<dbReference type="AlphaFoldDB" id="B7FT86"/>
<feature type="region of interest" description="Disordered" evidence="3">
    <location>
        <begin position="1"/>
        <end position="129"/>
    </location>
</feature>
<evidence type="ECO:0000256" key="4">
    <source>
        <dbReference type="SAM" id="Phobius"/>
    </source>
</evidence>
<name>B7FT86_PHATC</name>
<dbReference type="EMBL" id="CM000606">
    <property type="protein sequence ID" value="EEC50611.1"/>
    <property type="molecule type" value="Genomic_DNA"/>
</dbReference>
<organism evidence="5 6">
    <name type="scientific">Phaeodactylum tricornutum (strain CCAP 1055/1)</name>
    <dbReference type="NCBI Taxonomy" id="556484"/>
    <lineage>
        <taxon>Eukaryota</taxon>
        <taxon>Sar</taxon>
        <taxon>Stramenopiles</taxon>
        <taxon>Ochrophyta</taxon>
        <taxon>Bacillariophyta</taxon>
        <taxon>Bacillariophyceae</taxon>
        <taxon>Bacillariophycidae</taxon>
        <taxon>Naviculales</taxon>
        <taxon>Phaeodactylaceae</taxon>
        <taxon>Phaeodactylum</taxon>
    </lineage>
</organism>
<dbReference type="PANTHER" id="PTHR48064">
    <property type="entry name" value="OS01G0750400 PROTEIN"/>
    <property type="match status" value="1"/>
</dbReference>
<proteinExistence type="predicted"/>
<keyword evidence="4" id="KW-1133">Transmembrane helix</keyword>
<dbReference type="RefSeq" id="XP_002177797.1">
    <property type="nucleotide sequence ID" value="XM_002177761.1"/>
</dbReference>
<dbReference type="STRING" id="556484.B7FT86"/>
<reference evidence="5 6" key="1">
    <citation type="journal article" date="2008" name="Nature">
        <title>The Phaeodactylum genome reveals the evolutionary history of diatom genomes.</title>
        <authorList>
            <person name="Bowler C."/>
            <person name="Allen A.E."/>
            <person name="Badger J.H."/>
            <person name="Grimwood J."/>
            <person name="Jabbari K."/>
            <person name="Kuo A."/>
            <person name="Maheswari U."/>
            <person name="Martens C."/>
            <person name="Maumus F."/>
            <person name="Otillar R.P."/>
            <person name="Rayko E."/>
            <person name="Salamov A."/>
            <person name="Vandepoele K."/>
            <person name="Beszteri B."/>
            <person name="Gruber A."/>
            <person name="Heijde M."/>
            <person name="Katinka M."/>
            <person name="Mock T."/>
            <person name="Valentin K."/>
            <person name="Verret F."/>
            <person name="Berges J.A."/>
            <person name="Brownlee C."/>
            <person name="Cadoret J.P."/>
            <person name="Chiovitti A."/>
            <person name="Choi C.J."/>
            <person name="Coesel S."/>
            <person name="De Martino A."/>
            <person name="Detter J.C."/>
            <person name="Durkin C."/>
            <person name="Falciatore A."/>
            <person name="Fournet J."/>
            <person name="Haruta M."/>
            <person name="Huysman M.J."/>
            <person name="Jenkins B.D."/>
            <person name="Jiroutova K."/>
            <person name="Jorgensen R.E."/>
            <person name="Joubert Y."/>
            <person name="Kaplan A."/>
            <person name="Kroger N."/>
            <person name="Kroth P.G."/>
            <person name="La Roche J."/>
            <person name="Lindquist E."/>
            <person name="Lommer M."/>
            <person name="Martin-Jezequel V."/>
            <person name="Lopez P.J."/>
            <person name="Lucas S."/>
            <person name="Mangogna M."/>
            <person name="McGinnis K."/>
            <person name="Medlin L.K."/>
            <person name="Montsant A."/>
            <person name="Oudot-Le Secq M.P."/>
            <person name="Napoli C."/>
            <person name="Obornik M."/>
            <person name="Parker M.S."/>
            <person name="Petit J.L."/>
            <person name="Porcel B.M."/>
            <person name="Poulsen N."/>
            <person name="Robison M."/>
            <person name="Rychlewski L."/>
            <person name="Rynearson T.A."/>
            <person name="Schmutz J."/>
            <person name="Shapiro H."/>
            <person name="Siaut M."/>
            <person name="Stanley M."/>
            <person name="Sussman M.R."/>
            <person name="Taylor A.R."/>
            <person name="Vardi A."/>
            <person name="von Dassow P."/>
            <person name="Vyverman W."/>
            <person name="Willis A."/>
            <person name="Wyrwicz L.S."/>
            <person name="Rokhsar D.S."/>
            <person name="Weissenbach J."/>
            <person name="Armbrust E.V."/>
            <person name="Green B.R."/>
            <person name="Van de Peer Y."/>
            <person name="Grigoriev I.V."/>
        </authorList>
    </citation>
    <scope>NUCLEOTIDE SEQUENCE [LARGE SCALE GENOMIC DNA]</scope>
    <source>
        <strain evidence="5 6">CCAP 1055/1</strain>
    </source>
</reference>
<dbReference type="Pfam" id="PF00560">
    <property type="entry name" value="LRR_1"/>
    <property type="match status" value="4"/>
</dbReference>
<dbReference type="Gene3D" id="3.80.10.10">
    <property type="entry name" value="Ribonuclease Inhibitor"/>
    <property type="match status" value="2"/>
</dbReference>
<dbReference type="PANTHER" id="PTHR48064:SF8">
    <property type="entry name" value="RECEPTOR PROTEIN-TYROSINE KINASE CEPR2-LIKE"/>
    <property type="match status" value="1"/>
</dbReference>
<dbReference type="SUPFAM" id="SSF52058">
    <property type="entry name" value="L domain-like"/>
    <property type="match status" value="1"/>
</dbReference>
<sequence>MKNGSQNPQKDKEELAEGEHRSRDFSPPSSDTEADARPLSEDGTKSSSNLPADSPGTLSTAPEASAASLRLKQLEQDVVSKTYNRGNAKPSQPGAVAEGGASNLSRLEQEIAAKTRGTDRSSSGGSVGLIQLEQDVAAKARGRNTTAATRPGAAPSGAAGLLELERDVIAKSVRNSNTSQPGAVSELDVVNGVGVTSASTALNQLERDVIAKSKSYDARSSASVGLHQFENDILAKNQVRLPKEASASAAQSLVQMENNLAAKLSASGAAVSPSNFTYSGKTDTRSRALMAPNALTAMQQLEHQIAQKSEATGGTTPPPVGVLSSAVRGPSVPSTGSGRPLRAEFTPDFSAYDIPPPFSYESHPVGEHAPPDIHGFHGTQYSQDIPGAESGGIEAFVADNVVEAVGVAVIMSEEEEEAVGRKRRKRYLCFGALFLLLLVVAIVVTVVIITGRSSTTVLDLPPTAAPSSAPSSAPSFAPTTDGVQALISCLTPATSIETFQDRASAQYRAVEWLTNTDPFVQINGLQCDSPKFLQRYALATFYFALSGEEWEICGLQNPECTSDPADFGWLSTQDECNWYKVRCNTLDMVESINFADNTAVERALTILKGAIPKELQYLTDMVQFVVADMQIEDSIQDSFSTWLKLERLILSRNNFTSSIPDDIAITNPLLSDFQVSDNQLSGRLPDGLVSLSLQDLRLDGNRFTGSLPSSFGENSERLNNLAVQRNQLGGPLPSLLWTLPNLRTLDLSENAFSGEVPTTIGLMQNLRVLRLHSTQLGGELPAEFFGIPNFSTLNIANCRFRGALSENFINFNQTLQEVIVAFNNFTGPIPVEAFEAAQFLEELNLQGNQLSGVISEALCNTRGTAFGQLAFLIVDCNIDCNCCDPVSDCG</sequence>
<protein>
    <recommendedName>
        <fullName evidence="7">L domain-like protein</fullName>
    </recommendedName>
</protein>
<evidence type="ECO:0000313" key="5">
    <source>
        <dbReference type="EMBL" id="EEC50611.1"/>
    </source>
</evidence>
<evidence type="ECO:0000256" key="1">
    <source>
        <dbReference type="ARBA" id="ARBA00022614"/>
    </source>
</evidence>
<keyword evidence="6" id="KW-1185">Reference proteome</keyword>
<dbReference type="FunFam" id="3.80.10.10:FF:000041">
    <property type="entry name" value="LRR receptor-like serine/threonine-protein kinase ERECTA"/>
    <property type="match status" value="1"/>
</dbReference>
<feature type="compositionally biased region" description="Basic and acidic residues" evidence="3">
    <location>
        <begin position="34"/>
        <end position="44"/>
    </location>
</feature>
<evidence type="ECO:0000313" key="6">
    <source>
        <dbReference type="Proteomes" id="UP000000759"/>
    </source>
</evidence>
<reference evidence="6" key="2">
    <citation type="submission" date="2008-08" db="EMBL/GenBank/DDBJ databases">
        <authorList>
            <consortium name="Diatom Consortium"/>
            <person name="Grigoriev I."/>
            <person name="Grimwood J."/>
            <person name="Kuo A."/>
            <person name="Otillar R.P."/>
            <person name="Salamov A."/>
            <person name="Detter J.C."/>
            <person name="Lindquist E."/>
            <person name="Shapiro H."/>
            <person name="Lucas S."/>
            <person name="Glavina del Rio T."/>
            <person name="Pitluck S."/>
            <person name="Rokhsar D."/>
            <person name="Bowler C."/>
        </authorList>
    </citation>
    <scope>GENOME REANNOTATION</scope>
    <source>
        <strain evidence="6">CCAP 1055/1</strain>
    </source>
</reference>
<dbReference type="Proteomes" id="UP000000759">
    <property type="component" value="Chromosome 2"/>
</dbReference>
<keyword evidence="1" id="KW-0433">Leucine-rich repeat</keyword>
<dbReference type="InParanoid" id="B7FT86"/>
<keyword evidence="4" id="KW-0472">Membrane</keyword>
<evidence type="ECO:0008006" key="7">
    <source>
        <dbReference type="Google" id="ProtNLM"/>
    </source>
</evidence>
<feature type="compositionally biased region" description="Polar residues" evidence="3">
    <location>
        <begin position="45"/>
        <end position="62"/>
    </location>
</feature>
<keyword evidence="2" id="KW-0677">Repeat</keyword>
<dbReference type="PaxDb" id="2850-Phatr43724"/>
<dbReference type="InterPro" id="IPR053038">
    <property type="entry name" value="RLP_Defense"/>
</dbReference>
<dbReference type="GeneID" id="7197013"/>
<keyword evidence="4" id="KW-0812">Transmembrane</keyword>
<dbReference type="InterPro" id="IPR001611">
    <property type="entry name" value="Leu-rich_rpt"/>
</dbReference>
<gene>
    <name evidence="5" type="ORF">PHATRDRAFT_43724</name>
</gene>
<accession>B7FT86</accession>
<feature type="transmembrane region" description="Helical" evidence="4">
    <location>
        <begin position="427"/>
        <end position="449"/>
    </location>
</feature>
<feature type="compositionally biased region" description="Basic and acidic residues" evidence="3">
    <location>
        <begin position="9"/>
        <end position="24"/>
    </location>
</feature>
<evidence type="ECO:0000256" key="2">
    <source>
        <dbReference type="ARBA" id="ARBA00022737"/>
    </source>
</evidence>
<dbReference type="HOGENOM" id="CLU_333308_0_0_1"/>
<dbReference type="InterPro" id="IPR032675">
    <property type="entry name" value="LRR_dom_sf"/>
</dbReference>
<evidence type="ECO:0000256" key="3">
    <source>
        <dbReference type="SAM" id="MobiDB-lite"/>
    </source>
</evidence>
<dbReference type="eggNOG" id="ENOG502SPSZ">
    <property type="taxonomic scope" value="Eukaryota"/>
</dbReference>
<dbReference type="OrthoDB" id="46005at2759"/>
<dbReference type="KEGG" id="pti:PHATRDRAFT_43724"/>
<feature type="compositionally biased region" description="Basic and acidic residues" evidence="3">
    <location>
        <begin position="107"/>
        <end position="119"/>
    </location>
</feature>